<dbReference type="OrthoDB" id="6228262at2"/>
<gene>
    <name evidence="2" type="ORF">FE810_12070</name>
</gene>
<accession>A0A5R9IM47</accession>
<dbReference type="EMBL" id="VCBC01000011">
    <property type="protein sequence ID" value="TLU64331.1"/>
    <property type="molecule type" value="Genomic_DNA"/>
</dbReference>
<name>A0A5R9IM47_9GAMM</name>
<evidence type="ECO:0008006" key="4">
    <source>
        <dbReference type="Google" id="ProtNLM"/>
    </source>
</evidence>
<keyword evidence="1" id="KW-0732">Signal</keyword>
<evidence type="ECO:0000313" key="3">
    <source>
        <dbReference type="Proteomes" id="UP000307790"/>
    </source>
</evidence>
<dbReference type="Proteomes" id="UP000307790">
    <property type="component" value="Unassembled WGS sequence"/>
</dbReference>
<sequence>MFTLTLKKKLWQNFSLIGLAMTLMCVQQTALAKTDEIVSLSAQEQIGFTEKPVVHLEVAVKKTRDLHVAFQNSDDWTTVKRSMKRIKKSGKYHFTLDTEDLAPGNYRVSAYLTPRAKNWNDRLAPPTNVNVQVLDQKVFKKPAAAPLGFAKRDVVKKVEWPTSVDGDQDLDLEVRYDITQERQLWIKLLDSENWEEHGSLKYLVKKPGKFNLPMNNVQSSFPAGKYAWVIYLTEVDGEEPIGRKFGKHFEIQAAK</sequence>
<proteinExistence type="predicted"/>
<dbReference type="AlphaFoldDB" id="A0A5R9IM47"/>
<organism evidence="2 3">
    <name type="scientific">Thalassotalea litorea</name>
    <dbReference type="NCBI Taxonomy" id="2020715"/>
    <lineage>
        <taxon>Bacteria</taxon>
        <taxon>Pseudomonadati</taxon>
        <taxon>Pseudomonadota</taxon>
        <taxon>Gammaproteobacteria</taxon>
        <taxon>Alteromonadales</taxon>
        <taxon>Colwelliaceae</taxon>
        <taxon>Thalassotalea</taxon>
    </lineage>
</organism>
<feature type="chain" id="PRO_5024339345" description="DUF4198 domain-containing protein" evidence="1">
    <location>
        <begin position="33"/>
        <end position="255"/>
    </location>
</feature>
<feature type="signal peptide" evidence="1">
    <location>
        <begin position="1"/>
        <end position="32"/>
    </location>
</feature>
<evidence type="ECO:0000313" key="2">
    <source>
        <dbReference type="EMBL" id="TLU64331.1"/>
    </source>
</evidence>
<evidence type="ECO:0000256" key="1">
    <source>
        <dbReference type="SAM" id="SignalP"/>
    </source>
</evidence>
<dbReference type="RefSeq" id="WP_138320314.1">
    <property type="nucleotide sequence ID" value="NZ_VCBC01000011.1"/>
</dbReference>
<reference evidence="2 3" key="1">
    <citation type="submission" date="2019-05" db="EMBL/GenBank/DDBJ databases">
        <title>Genome sequences of Thalassotalea litorea 1K03283.</title>
        <authorList>
            <person name="Zhang D."/>
        </authorList>
    </citation>
    <scope>NUCLEOTIDE SEQUENCE [LARGE SCALE GENOMIC DNA]</scope>
    <source>
        <strain evidence="2 3">MCCC 1K03283</strain>
    </source>
</reference>
<keyword evidence="3" id="KW-1185">Reference proteome</keyword>
<comment type="caution">
    <text evidence="2">The sequence shown here is derived from an EMBL/GenBank/DDBJ whole genome shotgun (WGS) entry which is preliminary data.</text>
</comment>
<protein>
    <recommendedName>
        <fullName evidence="4">DUF4198 domain-containing protein</fullName>
    </recommendedName>
</protein>